<reference evidence="1 2" key="1">
    <citation type="journal article" date="2021" name="Nat. Commun.">
        <title>Genetic determinants of endophytism in the Arabidopsis root mycobiome.</title>
        <authorList>
            <person name="Mesny F."/>
            <person name="Miyauchi S."/>
            <person name="Thiergart T."/>
            <person name="Pickel B."/>
            <person name="Atanasova L."/>
            <person name="Karlsson M."/>
            <person name="Huettel B."/>
            <person name="Barry K.W."/>
            <person name="Haridas S."/>
            <person name="Chen C."/>
            <person name="Bauer D."/>
            <person name="Andreopoulos W."/>
            <person name="Pangilinan J."/>
            <person name="LaButti K."/>
            <person name="Riley R."/>
            <person name="Lipzen A."/>
            <person name="Clum A."/>
            <person name="Drula E."/>
            <person name="Henrissat B."/>
            <person name="Kohler A."/>
            <person name="Grigoriev I.V."/>
            <person name="Martin F.M."/>
            <person name="Hacquard S."/>
        </authorList>
    </citation>
    <scope>NUCLEOTIDE SEQUENCE [LARGE SCALE GENOMIC DNA]</scope>
    <source>
        <strain evidence="1 2">MPI-SDFR-AT-0080</strain>
    </source>
</reference>
<proteinExistence type="predicted"/>
<organism evidence="1 2">
    <name type="scientific">Macrophomina phaseolina</name>
    <dbReference type="NCBI Taxonomy" id="35725"/>
    <lineage>
        <taxon>Eukaryota</taxon>
        <taxon>Fungi</taxon>
        <taxon>Dikarya</taxon>
        <taxon>Ascomycota</taxon>
        <taxon>Pezizomycotina</taxon>
        <taxon>Dothideomycetes</taxon>
        <taxon>Dothideomycetes incertae sedis</taxon>
        <taxon>Botryosphaeriales</taxon>
        <taxon>Botryosphaeriaceae</taxon>
        <taxon>Macrophomina</taxon>
    </lineage>
</organism>
<accession>A0ABQ8G325</accession>
<gene>
    <name evidence="1" type="ORF">B0J12DRAFT_673390</name>
</gene>
<name>A0ABQ8G325_9PEZI</name>
<protein>
    <submittedName>
        <fullName evidence="1">Uncharacterized protein</fullName>
    </submittedName>
</protein>
<sequence length="75" mass="8920">MADYYAYGTRNYLGRAPRAGEPEWVPRNPRDDQMYWVREIDGGWTQRTSNTIENDLRPGYWTAYSGKPIFVRTRE</sequence>
<dbReference type="EMBL" id="JAGTJR010000025">
    <property type="protein sequence ID" value="KAH7042604.1"/>
    <property type="molecule type" value="Genomic_DNA"/>
</dbReference>
<keyword evidence="2" id="KW-1185">Reference proteome</keyword>
<dbReference type="Proteomes" id="UP000774617">
    <property type="component" value="Unassembled WGS sequence"/>
</dbReference>
<comment type="caution">
    <text evidence="1">The sequence shown here is derived from an EMBL/GenBank/DDBJ whole genome shotgun (WGS) entry which is preliminary data.</text>
</comment>
<evidence type="ECO:0000313" key="2">
    <source>
        <dbReference type="Proteomes" id="UP000774617"/>
    </source>
</evidence>
<evidence type="ECO:0000313" key="1">
    <source>
        <dbReference type="EMBL" id="KAH7042604.1"/>
    </source>
</evidence>